<organism evidence="1 2">
    <name type="scientific">Caldibacillus thermoamylovorans</name>
    <dbReference type="NCBI Taxonomy" id="35841"/>
    <lineage>
        <taxon>Bacteria</taxon>
        <taxon>Bacillati</taxon>
        <taxon>Bacillota</taxon>
        <taxon>Bacilli</taxon>
        <taxon>Bacillales</taxon>
        <taxon>Bacillaceae</taxon>
        <taxon>Caldibacillus</taxon>
    </lineage>
</organism>
<name>A0A090J031_9BACI</name>
<evidence type="ECO:0000313" key="1">
    <source>
        <dbReference type="EMBL" id="CEE01170.1"/>
    </source>
</evidence>
<protein>
    <submittedName>
        <fullName evidence="1">Uncharacterized protein</fullName>
    </submittedName>
</protein>
<dbReference type="Proteomes" id="UP000040576">
    <property type="component" value="Unassembled WGS sequence"/>
</dbReference>
<proteinExistence type="predicted"/>
<dbReference type="EMBL" id="CCRF01000043">
    <property type="protein sequence ID" value="CEE01170.1"/>
    <property type="molecule type" value="Genomic_DNA"/>
</dbReference>
<gene>
    <name evidence="1" type="ORF">BT1A1_1338</name>
</gene>
<accession>A0A090J031</accession>
<dbReference type="AlphaFoldDB" id="A0A090J031"/>
<keyword evidence="2" id="KW-1185">Reference proteome</keyword>
<sequence>MVAAIIIFKSGTSFNEKVEISHPFSSSFPESINLGSLNANKPTKNCGF</sequence>
<evidence type="ECO:0000313" key="2">
    <source>
        <dbReference type="Proteomes" id="UP000040576"/>
    </source>
</evidence>
<reference evidence="1 2" key="1">
    <citation type="submission" date="2014-07" db="EMBL/GenBank/DDBJ databases">
        <authorList>
            <person name="Wibberg Daniel"/>
        </authorList>
    </citation>
    <scope>NUCLEOTIDE SEQUENCE [LARGE SCALE GENOMIC DNA]</scope>
</reference>